<dbReference type="EMBL" id="BKCP01005994">
    <property type="protein sequence ID" value="GER40882.1"/>
    <property type="molecule type" value="Genomic_DNA"/>
</dbReference>
<accession>A0A5A7Q7F1</accession>
<dbReference type="AlphaFoldDB" id="A0A5A7Q7F1"/>
<gene>
    <name evidence="2" type="ORF">STAS_17578</name>
</gene>
<dbReference type="Proteomes" id="UP000325081">
    <property type="component" value="Unassembled WGS sequence"/>
</dbReference>
<proteinExistence type="predicted"/>
<reference evidence="3" key="1">
    <citation type="journal article" date="2019" name="Curr. Biol.">
        <title>Genome Sequence of Striga asiatica Provides Insight into the Evolution of Plant Parasitism.</title>
        <authorList>
            <person name="Yoshida S."/>
            <person name="Kim S."/>
            <person name="Wafula E.K."/>
            <person name="Tanskanen J."/>
            <person name="Kim Y.M."/>
            <person name="Honaas L."/>
            <person name="Yang Z."/>
            <person name="Spallek T."/>
            <person name="Conn C.E."/>
            <person name="Ichihashi Y."/>
            <person name="Cheong K."/>
            <person name="Cui S."/>
            <person name="Der J.P."/>
            <person name="Gundlach H."/>
            <person name="Jiao Y."/>
            <person name="Hori C."/>
            <person name="Ishida J.K."/>
            <person name="Kasahara H."/>
            <person name="Kiba T."/>
            <person name="Kim M.S."/>
            <person name="Koo N."/>
            <person name="Laohavisit A."/>
            <person name="Lee Y.H."/>
            <person name="Lumba S."/>
            <person name="McCourt P."/>
            <person name="Mortimer J.C."/>
            <person name="Mutuku J.M."/>
            <person name="Nomura T."/>
            <person name="Sasaki-Sekimoto Y."/>
            <person name="Seto Y."/>
            <person name="Wang Y."/>
            <person name="Wakatake T."/>
            <person name="Sakakibara H."/>
            <person name="Demura T."/>
            <person name="Yamaguchi S."/>
            <person name="Yoneyama K."/>
            <person name="Manabe R.I."/>
            <person name="Nelson D.C."/>
            <person name="Schulman A.H."/>
            <person name="Timko M.P."/>
            <person name="dePamphilis C.W."/>
            <person name="Choi D."/>
            <person name="Shirasu K."/>
        </authorList>
    </citation>
    <scope>NUCLEOTIDE SEQUENCE [LARGE SCALE GENOMIC DNA]</scope>
    <source>
        <strain evidence="3">cv. UVA1</strain>
    </source>
</reference>
<feature type="region of interest" description="Disordered" evidence="1">
    <location>
        <begin position="31"/>
        <end position="88"/>
    </location>
</feature>
<evidence type="ECO:0000313" key="2">
    <source>
        <dbReference type="EMBL" id="GER40882.1"/>
    </source>
</evidence>
<keyword evidence="3" id="KW-1185">Reference proteome</keyword>
<comment type="caution">
    <text evidence="2">The sequence shown here is derived from an EMBL/GenBank/DDBJ whole genome shotgun (WGS) entry which is preliminary data.</text>
</comment>
<feature type="compositionally biased region" description="Basic and acidic residues" evidence="1">
    <location>
        <begin position="65"/>
        <end position="88"/>
    </location>
</feature>
<organism evidence="2 3">
    <name type="scientific">Striga asiatica</name>
    <name type="common">Asiatic witchweed</name>
    <name type="synonym">Buchnera asiatica</name>
    <dbReference type="NCBI Taxonomy" id="4170"/>
    <lineage>
        <taxon>Eukaryota</taxon>
        <taxon>Viridiplantae</taxon>
        <taxon>Streptophyta</taxon>
        <taxon>Embryophyta</taxon>
        <taxon>Tracheophyta</taxon>
        <taxon>Spermatophyta</taxon>
        <taxon>Magnoliopsida</taxon>
        <taxon>eudicotyledons</taxon>
        <taxon>Gunneridae</taxon>
        <taxon>Pentapetalae</taxon>
        <taxon>asterids</taxon>
        <taxon>lamiids</taxon>
        <taxon>Lamiales</taxon>
        <taxon>Orobanchaceae</taxon>
        <taxon>Buchnereae</taxon>
        <taxon>Striga</taxon>
    </lineage>
</organism>
<sequence>MPTAPVPTSACHEPDAHLSATSNLHPFACADQLRRNPPLGGAGISPHKPPPHVANHPRFRLVKSKSTEPRDCRSPARRSLESAPEHDMSVDIPSFVLDSYWKNSRPIHKSKVKLGMENGELERRIGN</sequence>
<name>A0A5A7Q7F1_STRAF</name>
<evidence type="ECO:0000256" key="1">
    <source>
        <dbReference type="SAM" id="MobiDB-lite"/>
    </source>
</evidence>
<evidence type="ECO:0000313" key="3">
    <source>
        <dbReference type="Proteomes" id="UP000325081"/>
    </source>
</evidence>
<protein>
    <submittedName>
        <fullName evidence="2">Heavy metal transport/detoxification superfamily protein</fullName>
    </submittedName>
</protein>